<dbReference type="Proteomes" id="UP000428330">
    <property type="component" value="Chromosome"/>
</dbReference>
<dbReference type="InterPro" id="IPR036188">
    <property type="entry name" value="FAD/NAD-bd_sf"/>
</dbReference>
<feature type="binding site" evidence="5">
    <location>
        <position position="83"/>
    </location>
    <ligand>
        <name>FAD</name>
        <dbReference type="ChEBI" id="CHEBI:57692"/>
    </ligand>
</feature>
<dbReference type="OrthoDB" id="9785276at2"/>
<dbReference type="Gene3D" id="3.30.560.10">
    <property type="entry name" value="Glucose Oxidase, domain 3"/>
    <property type="match status" value="1"/>
</dbReference>
<keyword evidence="10" id="KW-1185">Reference proteome</keyword>
<dbReference type="InterPro" id="IPR007867">
    <property type="entry name" value="GMC_OxRtase_C"/>
</dbReference>
<evidence type="ECO:0000313" key="9">
    <source>
        <dbReference type="EMBL" id="QGX99995.1"/>
    </source>
</evidence>
<dbReference type="EMBL" id="CP034348">
    <property type="protein sequence ID" value="QGX99995.1"/>
    <property type="molecule type" value="Genomic_DNA"/>
</dbReference>
<dbReference type="KEGG" id="rom:EI983_17655"/>
<dbReference type="SUPFAM" id="SSF54373">
    <property type="entry name" value="FAD-linked reductases, C-terminal domain"/>
    <property type="match status" value="1"/>
</dbReference>
<sequence>MTTYDYILVGAGSAGAALAARLSEDARATVLLLEAGGRGRHPWIVMPIGYGKAYYDKRFNWKYETAADPNIKNRQMYWPRGKVLGGSSSINAMVYVRGHKADYDEWAEVAPGWGWDHVAPVFKRMEDWRGPAHPARGTGGPLTVTDVSDAMHPLVRAYVAGADEAGIPFNPDYNAEAMEGAAFYQITTRDGVRASTAAAYLGPARKRPNLRIVTGAHVTQVIIEDQRATGVRYVRNGQTHVATARREVVLCGGAINTPQLLQLSGIGPGALLQRHGIEVIKDSPHVGRNLADHLGVDLLFEAAQPSLNQVLRPWWGKLREGLRYVLTRKGVLSMSLNHGGGFVRLADGDGAPDLQLYFSPLSYARAPVGTRPLMNPDPFPAFRLGFNPCKPTSRGHLEIASPDPFTPPAMHPNYLATEEDCRMMLDGFRLIRRMTATPSLNAQIIREMAPGPALDGDEAILDHIRGDCWTVFHQSGTARMGTDPADAVVDARLRVHGVDGLRVADASIFPTIPSGNTNAPAIMVGEKAGDILREDAR</sequence>
<dbReference type="GO" id="GO:0050660">
    <property type="term" value="F:flavin adenine dinucleotide binding"/>
    <property type="evidence" value="ECO:0007669"/>
    <property type="project" value="InterPro"/>
</dbReference>
<evidence type="ECO:0000259" key="8">
    <source>
        <dbReference type="PROSITE" id="PS00624"/>
    </source>
</evidence>
<dbReference type="PROSITE" id="PS00624">
    <property type="entry name" value="GMC_OXRED_2"/>
    <property type="match status" value="1"/>
</dbReference>
<comment type="similarity">
    <text evidence="2 6">Belongs to the GMC oxidoreductase family.</text>
</comment>
<organism evidence="9 10">
    <name type="scientific">Roseovarius faecimaris</name>
    <dbReference type="NCBI Taxonomy" id="2494550"/>
    <lineage>
        <taxon>Bacteria</taxon>
        <taxon>Pseudomonadati</taxon>
        <taxon>Pseudomonadota</taxon>
        <taxon>Alphaproteobacteria</taxon>
        <taxon>Rhodobacterales</taxon>
        <taxon>Roseobacteraceae</taxon>
        <taxon>Roseovarius</taxon>
    </lineage>
</organism>
<evidence type="ECO:0000256" key="5">
    <source>
        <dbReference type="PIRSR" id="PIRSR000137-2"/>
    </source>
</evidence>
<dbReference type="Gene3D" id="3.50.50.60">
    <property type="entry name" value="FAD/NAD(P)-binding domain"/>
    <property type="match status" value="1"/>
</dbReference>
<feature type="binding site" evidence="5">
    <location>
        <position position="218"/>
    </location>
    <ligand>
        <name>FAD</name>
        <dbReference type="ChEBI" id="CHEBI:57692"/>
    </ligand>
</feature>
<dbReference type="SUPFAM" id="SSF51905">
    <property type="entry name" value="FAD/NAD(P)-binding domain"/>
    <property type="match status" value="1"/>
</dbReference>
<evidence type="ECO:0000256" key="4">
    <source>
        <dbReference type="ARBA" id="ARBA00022827"/>
    </source>
</evidence>
<feature type="binding site" evidence="5">
    <location>
        <begin position="91"/>
        <end position="94"/>
    </location>
    <ligand>
        <name>FAD</name>
        <dbReference type="ChEBI" id="CHEBI:57692"/>
    </ligand>
</feature>
<reference evidence="10" key="1">
    <citation type="submission" date="2018-12" db="EMBL/GenBank/DDBJ databases">
        <title>Complete genome sequence of Roseovarius sp. MME-070.</title>
        <authorList>
            <person name="Nam Y.-D."/>
            <person name="Kang J."/>
            <person name="Chung W.-H."/>
            <person name="Park Y.S."/>
        </authorList>
    </citation>
    <scope>NUCLEOTIDE SEQUENCE [LARGE SCALE GENOMIC DNA]</scope>
    <source>
        <strain evidence="10">MME-070</strain>
    </source>
</reference>
<dbReference type="AlphaFoldDB" id="A0A6I6ITC6"/>
<dbReference type="GO" id="GO:0016614">
    <property type="term" value="F:oxidoreductase activity, acting on CH-OH group of donors"/>
    <property type="evidence" value="ECO:0007669"/>
    <property type="project" value="InterPro"/>
</dbReference>
<name>A0A6I6ITC6_9RHOB</name>
<dbReference type="InterPro" id="IPR012132">
    <property type="entry name" value="GMC_OxRdtase"/>
</dbReference>
<feature type="domain" description="Glucose-methanol-choline oxidoreductase N-terminal" evidence="8">
    <location>
        <begin position="253"/>
        <end position="267"/>
    </location>
</feature>
<accession>A0A6I6ITC6</accession>
<proteinExistence type="inferred from homology"/>
<evidence type="ECO:0000259" key="7">
    <source>
        <dbReference type="PROSITE" id="PS00623"/>
    </source>
</evidence>
<keyword evidence="4 5" id="KW-0274">FAD</keyword>
<comment type="cofactor">
    <cofactor evidence="1 5">
        <name>FAD</name>
        <dbReference type="ChEBI" id="CHEBI:57692"/>
    </cofactor>
</comment>
<evidence type="ECO:0000313" key="10">
    <source>
        <dbReference type="Proteomes" id="UP000428330"/>
    </source>
</evidence>
<evidence type="ECO:0000256" key="6">
    <source>
        <dbReference type="RuleBase" id="RU003968"/>
    </source>
</evidence>
<feature type="domain" description="Glucose-methanol-choline oxidoreductase N-terminal" evidence="7">
    <location>
        <begin position="81"/>
        <end position="104"/>
    </location>
</feature>
<dbReference type="InterPro" id="IPR000172">
    <property type="entry name" value="GMC_OxRdtase_N"/>
</dbReference>
<evidence type="ECO:0000256" key="2">
    <source>
        <dbReference type="ARBA" id="ARBA00010790"/>
    </source>
</evidence>
<gene>
    <name evidence="9" type="ORF">EI983_17655</name>
</gene>
<evidence type="ECO:0000256" key="3">
    <source>
        <dbReference type="ARBA" id="ARBA00022630"/>
    </source>
</evidence>
<dbReference type="PIRSF" id="PIRSF000137">
    <property type="entry name" value="Alcohol_oxidase"/>
    <property type="match status" value="1"/>
</dbReference>
<protein>
    <submittedName>
        <fullName evidence="9">Choline dehydrogenase</fullName>
    </submittedName>
</protein>
<dbReference type="PROSITE" id="PS00623">
    <property type="entry name" value="GMC_OXRED_1"/>
    <property type="match status" value="1"/>
</dbReference>
<dbReference type="RefSeq" id="WP_157708677.1">
    <property type="nucleotide sequence ID" value="NZ_CP034348.1"/>
</dbReference>
<dbReference type="PANTHER" id="PTHR11552:SF147">
    <property type="entry name" value="CHOLINE DEHYDROGENASE, MITOCHONDRIAL"/>
    <property type="match status" value="1"/>
</dbReference>
<evidence type="ECO:0000256" key="1">
    <source>
        <dbReference type="ARBA" id="ARBA00001974"/>
    </source>
</evidence>
<keyword evidence="3 6" id="KW-0285">Flavoprotein</keyword>
<dbReference type="Pfam" id="PF05199">
    <property type="entry name" value="GMC_oxred_C"/>
    <property type="match status" value="1"/>
</dbReference>
<dbReference type="PANTHER" id="PTHR11552">
    <property type="entry name" value="GLUCOSE-METHANOL-CHOLINE GMC OXIDOREDUCTASE"/>
    <property type="match status" value="1"/>
</dbReference>
<dbReference type="Pfam" id="PF00732">
    <property type="entry name" value="GMC_oxred_N"/>
    <property type="match status" value="1"/>
</dbReference>